<evidence type="ECO:0008006" key="4">
    <source>
        <dbReference type="Google" id="ProtNLM"/>
    </source>
</evidence>
<proteinExistence type="predicted"/>
<evidence type="ECO:0000313" key="3">
    <source>
        <dbReference type="Proteomes" id="UP000054823"/>
    </source>
</evidence>
<accession>A0A0P1ET38</accession>
<reference evidence="2 3" key="1">
    <citation type="submission" date="2015-09" db="EMBL/GenBank/DDBJ databases">
        <authorList>
            <consortium name="Swine Surveillance"/>
        </authorList>
    </citation>
    <scope>NUCLEOTIDE SEQUENCE [LARGE SCALE GENOMIC DNA]</scope>
    <source>
        <strain evidence="2 3">CECT 7688</strain>
    </source>
</reference>
<gene>
    <name evidence="2" type="ORF">SHM7688_03183</name>
</gene>
<feature type="transmembrane region" description="Helical" evidence="1">
    <location>
        <begin position="103"/>
        <end position="127"/>
    </location>
</feature>
<dbReference type="EMBL" id="CYPW01000027">
    <property type="protein sequence ID" value="CUH53723.1"/>
    <property type="molecule type" value="Genomic_DNA"/>
</dbReference>
<dbReference type="STRING" id="321267.SHM7688_03183"/>
<dbReference type="OrthoDB" id="7872013at2"/>
<dbReference type="Proteomes" id="UP000054823">
    <property type="component" value="Unassembled WGS sequence"/>
</dbReference>
<keyword evidence="1" id="KW-0812">Transmembrane</keyword>
<sequence>MTHPLSALFWLTLKDPGEAALVVMGRPMPREIGWQVLGLGVVLNTVLTFATISLFPILAQLFAPLDQAPLLFAAILMVRMSAMVAALFWGGQAVGGRAGFEELLLGFGWLQMFQAGVHVGILLLAVFSSNLASFVVLGMSLYGIWISLQFVNVLHGFGSVAKSLMLLAATMVALAIGLSFFASLLVSLFLGTS</sequence>
<evidence type="ECO:0000256" key="1">
    <source>
        <dbReference type="SAM" id="Phobius"/>
    </source>
</evidence>
<feature type="transmembrane region" description="Helical" evidence="1">
    <location>
        <begin position="134"/>
        <end position="158"/>
    </location>
</feature>
<keyword evidence="1" id="KW-1133">Transmembrane helix</keyword>
<feature type="transmembrane region" description="Helical" evidence="1">
    <location>
        <begin position="164"/>
        <end position="190"/>
    </location>
</feature>
<dbReference type="AlphaFoldDB" id="A0A0P1ET38"/>
<protein>
    <recommendedName>
        <fullName evidence="4">Yip1 domain protein</fullName>
    </recommendedName>
</protein>
<evidence type="ECO:0000313" key="2">
    <source>
        <dbReference type="EMBL" id="CUH53723.1"/>
    </source>
</evidence>
<keyword evidence="3" id="KW-1185">Reference proteome</keyword>
<feature type="transmembrane region" description="Helical" evidence="1">
    <location>
        <begin position="70"/>
        <end position="91"/>
    </location>
</feature>
<name>A0A0P1ET38_9RHOB</name>
<keyword evidence="1" id="KW-0472">Membrane</keyword>
<feature type="transmembrane region" description="Helical" evidence="1">
    <location>
        <begin position="35"/>
        <end position="58"/>
    </location>
</feature>
<organism evidence="2 3">
    <name type="scientific">Shimia marina</name>
    <dbReference type="NCBI Taxonomy" id="321267"/>
    <lineage>
        <taxon>Bacteria</taxon>
        <taxon>Pseudomonadati</taxon>
        <taxon>Pseudomonadota</taxon>
        <taxon>Alphaproteobacteria</taxon>
        <taxon>Rhodobacterales</taxon>
        <taxon>Roseobacteraceae</taxon>
    </lineage>
</organism>
<dbReference type="RefSeq" id="WP_058240852.1">
    <property type="nucleotide sequence ID" value="NZ_CYPW01000027.1"/>
</dbReference>